<evidence type="ECO:0000256" key="9">
    <source>
        <dbReference type="ARBA" id="ARBA00022989"/>
    </source>
</evidence>
<accession>A0A811P4M9</accession>
<dbReference type="InterPro" id="IPR017441">
    <property type="entry name" value="Protein_kinase_ATP_BS"/>
</dbReference>
<dbReference type="SUPFAM" id="SSF56112">
    <property type="entry name" value="Protein kinase-like (PK-like)"/>
    <property type="match status" value="1"/>
</dbReference>
<dbReference type="InterPro" id="IPR000719">
    <property type="entry name" value="Prot_kinase_dom"/>
</dbReference>
<evidence type="ECO:0000256" key="2">
    <source>
        <dbReference type="ARBA" id="ARBA00022527"/>
    </source>
</evidence>
<keyword evidence="3" id="KW-0808">Transferase</keyword>
<evidence type="ECO:0000256" key="6">
    <source>
        <dbReference type="ARBA" id="ARBA00022741"/>
    </source>
</evidence>
<dbReference type="PROSITE" id="PS50011">
    <property type="entry name" value="PROTEIN_KINASE_DOM"/>
    <property type="match status" value="1"/>
</dbReference>
<name>A0A811P4M9_9POAL</name>
<dbReference type="GO" id="GO:0016020">
    <property type="term" value="C:membrane"/>
    <property type="evidence" value="ECO:0007669"/>
    <property type="project" value="UniProtKB-SubCell"/>
</dbReference>
<comment type="subcellular location">
    <subcellularLocation>
        <location evidence="1">Membrane</location>
        <topology evidence="1">Single-pass type I membrane protein</topology>
    </subcellularLocation>
</comment>
<dbReference type="PROSITE" id="PS00107">
    <property type="entry name" value="PROTEIN_KINASE_ATP"/>
    <property type="match status" value="1"/>
</dbReference>
<evidence type="ECO:0000256" key="7">
    <source>
        <dbReference type="ARBA" id="ARBA00022777"/>
    </source>
</evidence>
<dbReference type="SMART" id="SM00220">
    <property type="entry name" value="S_TKc"/>
    <property type="match status" value="1"/>
</dbReference>
<reference evidence="15" key="1">
    <citation type="submission" date="2020-10" db="EMBL/GenBank/DDBJ databases">
        <authorList>
            <person name="Han B."/>
            <person name="Lu T."/>
            <person name="Zhao Q."/>
            <person name="Huang X."/>
            <person name="Zhao Y."/>
        </authorList>
    </citation>
    <scope>NUCLEOTIDE SEQUENCE</scope>
</reference>
<dbReference type="GO" id="GO:0004674">
    <property type="term" value="F:protein serine/threonine kinase activity"/>
    <property type="evidence" value="ECO:0007669"/>
    <property type="project" value="UniProtKB-KW"/>
</dbReference>
<keyword evidence="11" id="KW-0325">Glycoprotein</keyword>
<evidence type="ECO:0000256" key="11">
    <source>
        <dbReference type="ARBA" id="ARBA00023180"/>
    </source>
</evidence>
<feature type="chain" id="PRO_5032845735" description="Protein kinase domain-containing protein" evidence="13">
    <location>
        <begin position="30"/>
        <end position="628"/>
    </location>
</feature>
<evidence type="ECO:0000256" key="8">
    <source>
        <dbReference type="ARBA" id="ARBA00022840"/>
    </source>
</evidence>
<dbReference type="OrthoDB" id="4062651at2759"/>
<dbReference type="Pfam" id="PF14380">
    <property type="entry name" value="WAK_assoc"/>
    <property type="match status" value="1"/>
</dbReference>
<keyword evidence="10" id="KW-0472">Membrane</keyword>
<dbReference type="Proteomes" id="UP000604825">
    <property type="component" value="Unassembled WGS sequence"/>
</dbReference>
<keyword evidence="2" id="KW-0723">Serine/threonine-protein kinase</keyword>
<evidence type="ECO:0000256" key="1">
    <source>
        <dbReference type="ARBA" id="ARBA00004479"/>
    </source>
</evidence>
<dbReference type="AlphaFoldDB" id="A0A811P4M9"/>
<gene>
    <name evidence="15" type="ORF">NCGR_LOCUS24915</name>
</gene>
<dbReference type="InterPro" id="IPR011009">
    <property type="entry name" value="Kinase-like_dom_sf"/>
</dbReference>
<evidence type="ECO:0000256" key="12">
    <source>
        <dbReference type="PROSITE-ProRule" id="PRU10141"/>
    </source>
</evidence>
<keyword evidence="5 13" id="KW-0732">Signal</keyword>
<organism evidence="15 16">
    <name type="scientific">Miscanthus lutarioriparius</name>
    <dbReference type="NCBI Taxonomy" id="422564"/>
    <lineage>
        <taxon>Eukaryota</taxon>
        <taxon>Viridiplantae</taxon>
        <taxon>Streptophyta</taxon>
        <taxon>Embryophyta</taxon>
        <taxon>Tracheophyta</taxon>
        <taxon>Spermatophyta</taxon>
        <taxon>Magnoliopsida</taxon>
        <taxon>Liliopsida</taxon>
        <taxon>Poales</taxon>
        <taxon>Poaceae</taxon>
        <taxon>PACMAD clade</taxon>
        <taxon>Panicoideae</taxon>
        <taxon>Andropogonodae</taxon>
        <taxon>Andropogoneae</taxon>
        <taxon>Saccharinae</taxon>
        <taxon>Miscanthus</taxon>
    </lineage>
</organism>
<dbReference type="EMBL" id="CAJGYO010000006">
    <property type="protein sequence ID" value="CAD6237342.1"/>
    <property type="molecule type" value="Genomic_DNA"/>
</dbReference>
<feature type="binding site" evidence="12">
    <location>
        <position position="369"/>
    </location>
    <ligand>
        <name>ATP</name>
        <dbReference type="ChEBI" id="CHEBI:30616"/>
    </ligand>
</feature>
<evidence type="ECO:0000313" key="16">
    <source>
        <dbReference type="Proteomes" id="UP000604825"/>
    </source>
</evidence>
<protein>
    <recommendedName>
        <fullName evidence="14">Protein kinase domain-containing protein</fullName>
    </recommendedName>
</protein>
<proteinExistence type="predicted"/>
<keyword evidence="7" id="KW-0418">Kinase</keyword>
<keyword evidence="16" id="KW-1185">Reference proteome</keyword>
<keyword evidence="9" id="KW-1133">Transmembrane helix</keyword>
<dbReference type="Gene3D" id="3.30.200.20">
    <property type="entry name" value="Phosphorylase Kinase, domain 1"/>
    <property type="match status" value="1"/>
</dbReference>
<evidence type="ECO:0000256" key="10">
    <source>
        <dbReference type="ARBA" id="ARBA00023136"/>
    </source>
</evidence>
<keyword evidence="8 12" id="KW-0067">ATP-binding</keyword>
<dbReference type="GO" id="GO:0005524">
    <property type="term" value="F:ATP binding"/>
    <property type="evidence" value="ECO:0007669"/>
    <property type="project" value="UniProtKB-UniRule"/>
</dbReference>
<evidence type="ECO:0000313" key="15">
    <source>
        <dbReference type="EMBL" id="CAD6237342.1"/>
    </source>
</evidence>
<evidence type="ECO:0000256" key="3">
    <source>
        <dbReference type="ARBA" id="ARBA00022679"/>
    </source>
</evidence>
<dbReference type="PROSITE" id="PS00108">
    <property type="entry name" value="PROTEIN_KINASE_ST"/>
    <property type="match status" value="1"/>
</dbReference>
<dbReference type="GO" id="GO:0030247">
    <property type="term" value="F:polysaccharide binding"/>
    <property type="evidence" value="ECO:0007669"/>
    <property type="project" value="InterPro"/>
</dbReference>
<dbReference type="InterPro" id="IPR032872">
    <property type="entry name" value="WAK_assoc_C"/>
</dbReference>
<keyword evidence="4" id="KW-0812">Transmembrane</keyword>
<dbReference type="PANTHER" id="PTHR27009">
    <property type="entry name" value="RUST RESISTANCE KINASE LR10-RELATED"/>
    <property type="match status" value="1"/>
</dbReference>
<evidence type="ECO:0000256" key="13">
    <source>
        <dbReference type="SAM" id="SignalP"/>
    </source>
</evidence>
<evidence type="ECO:0000256" key="4">
    <source>
        <dbReference type="ARBA" id="ARBA00022692"/>
    </source>
</evidence>
<evidence type="ECO:0000259" key="14">
    <source>
        <dbReference type="PROSITE" id="PS50011"/>
    </source>
</evidence>
<feature type="signal peptide" evidence="13">
    <location>
        <begin position="1"/>
        <end position="29"/>
    </location>
</feature>
<dbReference type="InterPro" id="IPR001245">
    <property type="entry name" value="Ser-Thr/Tyr_kinase_cat_dom"/>
</dbReference>
<dbReference type="Pfam" id="PF07714">
    <property type="entry name" value="PK_Tyr_Ser-Thr"/>
    <property type="match status" value="1"/>
</dbReference>
<keyword evidence="6 12" id="KW-0547">Nucleotide-binding</keyword>
<dbReference type="Pfam" id="PF13947">
    <property type="entry name" value="GUB_WAK_bind"/>
    <property type="match status" value="1"/>
</dbReference>
<dbReference type="Gene3D" id="1.10.510.10">
    <property type="entry name" value="Transferase(Phosphotransferase) domain 1"/>
    <property type="match status" value="1"/>
</dbReference>
<evidence type="ECO:0000256" key="5">
    <source>
        <dbReference type="ARBA" id="ARBA00022729"/>
    </source>
</evidence>
<dbReference type="FunFam" id="3.30.200.20:FF:000178">
    <property type="entry name" value="serine/threonine-protein kinase PBS1-like"/>
    <property type="match status" value="1"/>
</dbReference>
<dbReference type="InterPro" id="IPR008271">
    <property type="entry name" value="Ser/Thr_kinase_AS"/>
</dbReference>
<dbReference type="InterPro" id="IPR025287">
    <property type="entry name" value="WAK_GUB"/>
</dbReference>
<dbReference type="FunFam" id="1.10.510.10:FF:000590">
    <property type="entry name" value="PR5-like receptor kinase"/>
    <property type="match status" value="1"/>
</dbReference>
<feature type="domain" description="Protein kinase" evidence="14">
    <location>
        <begin position="341"/>
        <end position="619"/>
    </location>
</feature>
<dbReference type="InterPro" id="IPR045874">
    <property type="entry name" value="LRK10/LRL21-25-like"/>
</dbReference>
<sequence>MALCSLRHRLPLPLPLPLLLAVLFAASRGDPSGDDYNPSICQLQPYTCGKVNIRYPFYLSGQTADVLGNNNSSCGYPGLAIDCVDDKYPTMQLGSSSNTAYSYNVTGIDYSNSTISLADPDVLDDESCPWVDHNVTVSPTPTLWLNLSECTVGYLFFANCSINTLSVPGQPTIQPIACASYGVDGYSFVIPSEVPHQTLSRECKQVIQVPVIQNASLKIDQQWSTNGYGNALNQGFQLEWNSSRRSDRCAKCEVSNGSCAYNRDGEFVACLCTNGRVSDHECTKGSKRKTPIIAVILKFFSASKDGLLPFKSKDEPSVESFLRKNLRPKRYTYAYVKRMTKSFTVKLGQGGFGAVYGGKLYDGRQVAVKMLKDTKGDGEEFMNEVASISRTSHVNVVTLLGFCIQGSKRALIYEYMPNGSLERYAFNSNMNSGNSLSWEKLFDIAIGTARGLEYLHRGCNTRIVHFDIKPHNILLDQDFCPKISDFGLAKLYLNKESAISIAGARGTIGYIAPEVYSKQFEIINSKSDVYSYGMMVLEMVGARDRNTSGNSESSSQYFPQWIYEHLDDYCISASKINGEMTELVRKMIVVGLWCIQVIPTDRPTMTRVVEMLEGSTSNLELPPKVLLS</sequence>
<comment type="caution">
    <text evidence="15">The sequence shown here is derived from an EMBL/GenBank/DDBJ whole genome shotgun (WGS) entry which is preliminary data.</text>
</comment>